<reference evidence="1 2" key="1">
    <citation type="submission" date="2019-06" db="EMBL/GenBank/DDBJ databases">
        <title>Draft genomes of female and male turbot (Scophthalmus maximus).</title>
        <authorList>
            <person name="Xu H."/>
            <person name="Xu X.-W."/>
            <person name="Shao C."/>
            <person name="Chen S."/>
        </authorList>
    </citation>
    <scope>NUCLEOTIDE SEQUENCE [LARGE SCALE GENOMIC DNA]</scope>
    <source>
        <strain evidence="1">Ysfricsl-2016a</strain>
        <tissue evidence="1">Blood</tissue>
    </source>
</reference>
<accession>A0A6A4SDW4</accession>
<sequence length="66" mass="7277">MTSSSPPRSSSLSSSSGFMSHQFCDDKLGLLDRRGIFHLPVSSAISFASSQDEYTVRLNTNDQMFN</sequence>
<gene>
    <name evidence="1" type="ORF">F2P81_017490</name>
</gene>
<name>A0A6A4SDW4_SCOMX</name>
<protein>
    <submittedName>
        <fullName evidence="1">Uncharacterized protein</fullName>
    </submittedName>
</protein>
<comment type="caution">
    <text evidence="1">The sequence shown here is derived from an EMBL/GenBank/DDBJ whole genome shotgun (WGS) entry which is preliminary data.</text>
</comment>
<dbReference type="EMBL" id="VEVO01000015">
    <property type="protein sequence ID" value="KAF0030759.1"/>
    <property type="molecule type" value="Genomic_DNA"/>
</dbReference>
<dbReference type="AlphaFoldDB" id="A0A6A4SDW4"/>
<proteinExistence type="predicted"/>
<evidence type="ECO:0000313" key="2">
    <source>
        <dbReference type="Proteomes" id="UP000438429"/>
    </source>
</evidence>
<evidence type="ECO:0000313" key="1">
    <source>
        <dbReference type="EMBL" id="KAF0030759.1"/>
    </source>
</evidence>
<organism evidence="1 2">
    <name type="scientific">Scophthalmus maximus</name>
    <name type="common">Turbot</name>
    <name type="synonym">Psetta maxima</name>
    <dbReference type="NCBI Taxonomy" id="52904"/>
    <lineage>
        <taxon>Eukaryota</taxon>
        <taxon>Metazoa</taxon>
        <taxon>Chordata</taxon>
        <taxon>Craniata</taxon>
        <taxon>Vertebrata</taxon>
        <taxon>Euteleostomi</taxon>
        <taxon>Actinopterygii</taxon>
        <taxon>Neopterygii</taxon>
        <taxon>Teleostei</taxon>
        <taxon>Neoteleostei</taxon>
        <taxon>Acanthomorphata</taxon>
        <taxon>Carangaria</taxon>
        <taxon>Pleuronectiformes</taxon>
        <taxon>Pleuronectoidei</taxon>
        <taxon>Scophthalmidae</taxon>
        <taxon>Scophthalmus</taxon>
    </lineage>
</organism>
<dbReference type="Proteomes" id="UP000438429">
    <property type="component" value="Unassembled WGS sequence"/>
</dbReference>